<comment type="caution">
    <text evidence="3">The sequence shown here is derived from an EMBL/GenBank/DDBJ whole genome shotgun (WGS) entry which is preliminary data.</text>
</comment>
<dbReference type="PANTHER" id="PTHR33055:SF3">
    <property type="entry name" value="PUTATIVE TRANSPOSASE FOR IS117-RELATED"/>
    <property type="match status" value="1"/>
</dbReference>
<evidence type="ECO:0000313" key="3">
    <source>
        <dbReference type="EMBL" id="MCH6168044.1"/>
    </source>
</evidence>
<evidence type="ECO:0000259" key="1">
    <source>
        <dbReference type="Pfam" id="PF01548"/>
    </source>
</evidence>
<dbReference type="NCBIfam" id="NF033542">
    <property type="entry name" value="transpos_IS110"/>
    <property type="match status" value="1"/>
</dbReference>
<accession>A0ABS9THN2</accession>
<dbReference type="InterPro" id="IPR003346">
    <property type="entry name" value="Transposase_20"/>
</dbReference>
<proteinExistence type="predicted"/>
<dbReference type="Proteomes" id="UP001299970">
    <property type="component" value="Unassembled WGS sequence"/>
</dbReference>
<keyword evidence="4" id="KW-1185">Reference proteome</keyword>
<reference evidence="3 4" key="1">
    <citation type="submission" date="2022-03" db="EMBL/GenBank/DDBJ databases">
        <title>Pseudonocardia alaer sp. nov., a novel actinomycete isolated from reed forest soil.</title>
        <authorList>
            <person name="Wang L."/>
        </authorList>
    </citation>
    <scope>NUCLEOTIDE SEQUENCE [LARGE SCALE GENOMIC DNA]</scope>
    <source>
        <strain evidence="3 4">Y-16303</strain>
    </source>
</reference>
<sequence length="459" mass="49806">MRVVRIADGSSEGRPASLVIRAPRDPAREMTSTNSRPEVGEDLRVFCGIDWAERHHDIALIGQDGGLIAKRRINDGPDGFDELTAMLTAAGDSVEDSIPVAIETPRGLLVAALRATARPVFAINPMAVARYRERHSFARAKSDHADAMTLANILRTDSHAHRKMPADTDLAQAIAVLARAAQDAIWRRTRATLELRSLLREYYPGFLTAFARAGGSGVTNLAGSDARHVLALAPSPAAGTRISVARIAAALRRGGRKRGAHIRAAAIAQALHAPQLRQPPLIEQAMSRQALALLTTLNAECDNAEQLGQASIEAFRSHPDHTIITSFPGLGELTGARILGELGDDRARFTDARAVKAYAGSAPVTRASGRNTVIMRRQVKNNRLAAVGFVWAFATMARTGPPKDHYDQRRAHGDRHAAALRHLFNRMIGQLHHCLQTRRSYDPVKAFPERAPQPQPSPA</sequence>
<feature type="domain" description="Transposase IS110-like N-terminal" evidence="1">
    <location>
        <begin position="47"/>
        <end position="204"/>
    </location>
</feature>
<dbReference type="EMBL" id="JAKXMK010000017">
    <property type="protein sequence ID" value="MCH6168044.1"/>
    <property type="molecule type" value="Genomic_DNA"/>
</dbReference>
<dbReference type="Pfam" id="PF01548">
    <property type="entry name" value="DEDD_Tnp_IS110"/>
    <property type="match status" value="1"/>
</dbReference>
<dbReference type="InterPro" id="IPR047650">
    <property type="entry name" value="Transpos_IS110"/>
</dbReference>
<evidence type="ECO:0000259" key="2">
    <source>
        <dbReference type="Pfam" id="PF02371"/>
    </source>
</evidence>
<dbReference type="PANTHER" id="PTHR33055">
    <property type="entry name" value="TRANSPOSASE FOR INSERTION SEQUENCE ELEMENT IS1111A"/>
    <property type="match status" value="1"/>
</dbReference>
<dbReference type="InterPro" id="IPR002525">
    <property type="entry name" value="Transp_IS110-like_N"/>
</dbReference>
<gene>
    <name evidence="3" type="ORF">MMF94_20345</name>
</gene>
<evidence type="ECO:0000313" key="4">
    <source>
        <dbReference type="Proteomes" id="UP001299970"/>
    </source>
</evidence>
<dbReference type="Pfam" id="PF02371">
    <property type="entry name" value="Transposase_20"/>
    <property type="match status" value="1"/>
</dbReference>
<protein>
    <submittedName>
        <fullName evidence="3">IS110 family transposase</fullName>
    </submittedName>
</protein>
<feature type="domain" description="Transposase IS116/IS110/IS902 C-terminal" evidence="2">
    <location>
        <begin position="322"/>
        <end position="401"/>
    </location>
</feature>
<organism evidence="3 4">
    <name type="scientific">Pseudonocardia alaniniphila</name>
    <dbReference type="NCBI Taxonomy" id="75291"/>
    <lineage>
        <taxon>Bacteria</taxon>
        <taxon>Bacillati</taxon>
        <taxon>Actinomycetota</taxon>
        <taxon>Actinomycetes</taxon>
        <taxon>Pseudonocardiales</taxon>
        <taxon>Pseudonocardiaceae</taxon>
        <taxon>Pseudonocardia</taxon>
    </lineage>
</organism>
<name>A0ABS9THN2_9PSEU</name>